<sequence length="132" mass="14616">MTAFVSINYGEDRIRHQKVQLASGATVLDALRASAEVVLATDEGACGHRGSMVTAIDGVARDIDRGWIFYIFERGDSGWRIPREMADGVEASDGMRIGWRLYNFRELGPMAAEGPLWSSRCASKVRTCSRLF</sequence>
<evidence type="ECO:0000313" key="1">
    <source>
        <dbReference type="EMBL" id="AET65492.1"/>
    </source>
</evidence>
<proteinExistence type="predicted"/>
<reference evidence="1 2" key="1">
    <citation type="journal article" date="2012" name="PLoS ONE">
        <title>The genome characteristics and predicted function of methyl-group oxidation pathway in the obligate aceticlastic methanogens, Methanosaeta spp.</title>
        <authorList>
            <person name="Zhu J."/>
            <person name="Zheng H."/>
            <person name="Ai G."/>
            <person name="Zhang G."/>
            <person name="Liu D."/>
            <person name="Liu X."/>
            <person name="Dong X."/>
        </authorList>
    </citation>
    <scope>NUCLEOTIDE SEQUENCE [LARGE SCALE GENOMIC DNA]</scope>
    <source>
        <strain evidence="1 2">6Ac</strain>
    </source>
</reference>
<accession>G7WQD9</accession>
<dbReference type="PATRIC" id="fig|1110509.7.peg.2371"/>
<organism evidence="1 2">
    <name type="scientific">Methanothrix harundinacea (strain 6Ac)</name>
    <name type="common">Methanosaeta harundinacea</name>
    <dbReference type="NCBI Taxonomy" id="1110509"/>
    <lineage>
        <taxon>Archaea</taxon>
        <taxon>Methanobacteriati</taxon>
        <taxon>Methanobacteriota</taxon>
        <taxon>Stenosarchaea group</taxon>
        <taxon>Methanomicrobia</taxon>
        <taxon>Methanotrichales</taxon>
        <taxon>Methanotrichaceae</taxon>
        <taxon>Methanothrix</taxon>
    </lineage>
</organism>
<dbReference type="HOGENOM" id="CLU_1912340_0_0_2"/>
<dbReference type="EMBL" id="CP003117">
    <property type="protein sequence ID" value="AET65492.1"/>
    <property type="molecule type" value="Genomic_DNA"/>
</dbReference>
<evidence type="ECO:0008006" key="3">
    <source>
        <dbReference type="Google" id="ProtNLM"/>
    </source>
</evidence>
<protein>
    <recommendedName>
        <fullName evidence="3">DUF4430 domain-containing protein</fullName>
    </recommendedName>
</protein>
<dbReference type="STRING" id="1110509.Mhar_2139"/>
<gene>
    <name evidence="1" type="ordered locus">Mhar_2139</name>
</gene>
<dbReference type="AlphaFoldDB" id="G7WQD9"/>
<keyword evidence="2" id="KW-1185">Reference proteome</keyword>
<dbReference type="KEGG" id="mhi:Mhar_2139"/>
<evidence type="ECO:0000313" key="2">
    <source>
        <dbReference type="Proteomes" id="UP000005877"/>
    </source>
</evidence>
<dbReference type="Proteomes" id="UP000005877">
    <property type="component" value="Chromosome"/>
</dbReference>
<name>G7WQD9_METH6</name>